<dbReference type="GO" id="GO:0030378">
    <property type="term" value="F:serine racemase activity"/>
    <property type="evidence" value="ECO:0007669"/>
    <property type="project" value="TreeGrafter"/>
</dbReference>
<dbReference type="InterPro" id="IPR000634">
    <property type="entry name" value="Ser/Thr_deHydtase_PyrdxlP-BS"/>
</dbReference>
<dbReference type="GO" id="GO:0030170">
    <property type="term" value="F:pyridoxal phosphate binding"/>
    <property type="evidence" value="ECO:0007669"/>
    <property type="project" value="InterPro"/>
</dbReference>
<evidence type="ECO:0000313" key="11">
    <source>
        <dbReference type="Proteomes" id="UP000273675"/>
    </source>
</evidence>
<dbReference type="Pfam" id="PF00291">
    <property type="entry name" value="PALP"/>
    <property type="match status" value="1"/>
</dbReference>
<comment type="cofactor">
    <cofactor evidence="1">
        <name>Ca(2+)</name>
        <dbReference type="ChEBI" id="CHEBI:29108"/>
    </cofactor>
</comment>
<feature type="domain" description="Tryptophan synthase beta chain-like PALP" evidence="9">
    <location>
        <begin position="24"/>
        <end position="314"/>
    </location>
</feature>
<dbReference type="EMBL" id="RBIM01000002">
    <property type="protein sequence ID" value="RKR02946.1"/>
    <property type="molecule type" value="Genomic_DNA"/>
</dbReference>
<keyword evidence="7" id="KW-0663">Pyridoxal phosphate</keyword>
<comment type="cofactor">
    <cofactor evidence="2">
        <name>pyridoxal 5'-phosphate</name>
        <dbReference type="ChEBI" id="CHEBI:597326"/>
    </cofactor>
</comment>
<evidence type="ECO:0000313" key="10">
    <source>
        <dbReference type="EMBL" id="RKR02946.1"/>
    </source>
</evidence>
<evidence type="ECO:0000259" key="9">
    <source>
        <dbReference type="Pfam" id="PF00291"/>
    </source>
</evidence>
<dbReference type="FunFam" id="3.40.50.1100:FF:000005">
    <property type="entry name" value="Threonine dehydratase catabolic"/>
    <property type="match status" value="1"/>
</dbReference>
<dbReference type="Proteomes" id="UP000273675">
    <property type="component" value="Unassembled WGS sequence"/>
</dbReference>
<dbReference type="RefSeq" id="WP_121210197.1">
    <property type="nucleotide sequence ID" value="NZ_RBIM01000002.1"/>
</dbReference>
<evidence type="ECO:0000256" key="2">
    <source>
        <dbReference type="ARBA" id="ARBA00001933"/>
    </source>
</evidence>
<dbReference type="PROSITE" id="PS00165">
    <property type="entry name" value="DEHYDRATASE_SER_THR"/>
    <property type="match status" value="1"/>
</dbReference>
<dbReference type="OrthoDB" id="9811476at2"/>
<organism evidence="10 11">
    <name type="scientific">Maricaulis maris</name>
    <dbReference type="NCBI Taxonomy" id="74318"/>
    <lineage>
        <taxon>Bacteria</taxon>
        <taxon>Pseudomonadati</taxon>
        <taxon>Pseudomonadota</taxon>
        <taxon>Alphaproteobacteria</taxon>
        <taxon>Maricaulales</taxon>
        <taxon>Maricaulaceae</taxon>
        <taxon>Maricaulis</taxon>
    </lineage>
</organism>
<comment type="caution">
    <text evidence="10">The sequence shown here is derived from an EMBL/GenBank/DDBJ whole genome shotgun (WGS) entry which is preliminary data.</text>
</comment>
<dbReference type="CDD" id="cd01562">
    <property type="entry name" value="Thr-dehyd"/>
    <property type="match status" value="1"/>
</dbReference>
<evidence type="ECO:0000256" key="8">
    <source>
        <dbReference type="ARBA" id="ARBA00023239"/>
    </source>
</evidence>
<protein>
    <submittedName>
        <fullName evidence="10">Threonine dehydratase</fullName>
    </submittedName>
</protein>
<evidence type="ECO:0000256" key="3">
    <source>
        <dbReference type="ARBA" id="ARBA00001936"/>
    </source>
</evidence>
<evidence type="ECO:0000256" key="5">
    <source>
        <dbReference type="ARBA" id="ARBA00010869"/>
    </source>
</evidence>
<evidence type="ECO:0000256" key="1">
    <source>
        <dbReference type="ARBA" id="ARBA00001913"/>
    </source>
</evidence>
<name>A0A495DMI8_9PROT</name>
<accession>A0A495DMI8</accession>
<evidence type="ECO:0000256" key="4">
    <source>
        <dbReference type="ARBA" id="ARBA00001946"/>
    </source>
</evidence>
<keyword evidence="8" id="KW-0456">Lyase</keyword>
<comment type="similarity">
    <text evidence="5">Belongs to the serine/threonine dehydratase family.</text>
</comment>
<dbReference type="GO" id="GO:0005524">
    <property type="term" value="F:ATP binding"/>
    <property type="evidence" value="ECO:0007669"/>
    <property type="project" value="TreeGrafter"/>
</dbReference>
<keyword evidence="6" id="KW-0460">Magnesium</keyword>
<dbReference type="InterPro" id="IPR001926">
    <property type="entry name" value="TrpB-like_PALP"/>
</dbReference>
<evidence type="ECO:0000256" key="6">
    <source>
        <dbReference type="ARBA" id="ARBA00022842"/>
    </source>
</evidence>
<reference evidence="10 11" key="1">
    <citation type="submission" date="2018-10" db="EMBL/GenBank/DDBJ databases">
        <title>Genomic Encyclopedia of Type Strains, Phase IV (KMG-IV): sequencing the most valuable type-strain genomes for metagenomic binning, comparative biology and taxonomic classification.</title>
        <authorList>
            <person name="Goeker M."/>
        </authorList>
    </citation>
    <scope>NUCLEOTIDE SEQUENCE [LARGE SCALE GENOMIC DNA]</scope>
    <source>
        <strain evidence="10 11">DSM 4734</strain>
    </source>
</reference>
<dbReference type="GO" id="GO:0070179">
    <property type="term" value="P:D-serine biosynthetic process"/>
    <property type="evidence" value="ECO:0007669"/>
    <property type="project" value="TreeGrafter"/>
</dbReference>
<dbReference type="SUPFAM" id="SSF53686">
    <property type="entry name" value="Tryptophan synthase beta subunit-like PLP-dependent enzymes"/>
    <property type="match status" value="1"/>
</dbReference>
<dbReference type="GO" id="GO:0000287">
    <property type="term" value="F:magnesium ion binding"/>
    <property type="evidence" value="ECO:0007669"/>
    <property type="project" value="TreeGrafter"/>
</dbReference>
<sequence>MTHPVNLPTHADILDAAGRLAGHAVATPLLRNDRLDAETGCRLFVKAECLQRTGSFKFRGAFNRISRLDDAEKARGILAYSSGNHAQGVAAAAKLNGTTAKILMPADAPRSKVEGVLFWGGEVVTYDRATESREAMGLAIAEAEGRILVPPYEDPYIIAGQGTAGLEAAQQLQALGETPDIVVCCAGGGGLIAGVGLAMSHAFPDVAIWSAEPEGFDDHKRSLASGQRETNTKLTGSICDAIITPTPGALTWALNSTQLSAGAAISDDEALDAMVAAWRHLKIVVEPGGVAALAAVLSGKMDVAGKTVCVLATGGNVDAAVFQKALDRA</sequence>
<evidence type="ECO:0000256" key="7">
    <source>
        <dbReference type="ARBA" id="ARBA00022898"/>
    </source>
</evidence>
<proteinExistence type="inferred from homology"/>
<dbReference type="InterPro" id="IPR036052">
    <property type="entry name" value="TrpB-like_PALP_sf"/>
</dbReference>
<dbReference type="Gene3D" id="3.40.50.1100">
    <property type="match status" value="2"/>
</dbReference>
<dbReference type="PANTHER" id="PTHR43050">
    <property type="entry name" value="SERINE / THREONINE RACEMASE FAMILY MEMBER"/>
    <property type="match status" value="1"/>
</dbReference>
<dbReference type="GO" id="GO:0018114">
    <property type="term" value="F:threonine racemase activity"/>
    <property type="evidence" value="ECO:0007669"/>
    <property type="project" value="TreeGrafter"/>
</dbReference>
<gene>
    <name evidence="10" type="ORF">C7435_0891</name>
</gene>
<comment type="cofactor">
    <cofactor evidence="4">
        <name>Mg(2+)</name>
        <dbReference type="ChEBI" id="CHEBI:18420"/>
    </cofactor>
</comment>
<dbReference type="GO" id="GO:0003941">
    <property type="term" value="F:L-serine ammonia-lyase activity"/>
    <property type="evidence" value="ECO:0007669"/>
    <property type="project" value="TreeGrafter"/>
</dbReference>
<comment type="cofactor">
    <cofactor evidence="3">
        <name>Mn(2+)</name>
        <dbReference type="ChEBI" id="CHEBI:29035"/>
    </cofactor>
</comment>
<dbReference type="AlphaFoldDB" id="A0A495DMI8"/>
<dbReference type="PANTHER" id="PTHR43050:SF1">
    <property type="entry name" value="SERINE RACEMASE"/>
    <property type="match status" value="1"/>
</dbReference>